<feature type="non-terminal residue" evidence="7">
    <location>
        <position position="1"/>
    </location>
</feature>
<dbReference type="SUPFAM" id="SSF52540">
    <property type="entry name" value="P-loop containing nucleoside triphosphate hydrolases"/>
    <property type="match status" value="1"/>
</dbReference>
<dbReference type="EMBL" id="UINC01019601">
    <property type="protein sequence ID" value="SVA83088.1"/>
    <property type="molecule type" value="Genomic_DNA"/>
</dbReference>
<dbReference type="HAMAP" id="MF_00109">
    <property type="entry name" value="Shikimate_kinase"/>
    <property type="match status" value="1"/>
</dbReference>
<dbReference type="GO" id="GO:0004765">
    <property type="term" value="F:shikimate kinase activity"/>
    <property type="evidence" value="ECO:0007669"/>
    <property type="project" value="TreeGrafter"/>
</dbReference>
<dbReference type="GO" id="GO:0005829">
    <property type="term" value="C:cytosol"/>
    <property type="evidence" value="ECO:0007669"/>
    <property type="project" value="TreeGrafter"/>
</dbReference>
<dbReference type="AlphaFoldDB" id="A0A381Z1D2"/>
<evidence type="ECO:0008006" key="8">
    <source>
        <dbReference type="Google" id="ProtNLM"/>
    </source>
</evidence>
<protein>
    <recommendedName>
        <fullName evidence="8">Shikimate kinase</fullName>
    </recommendedName>
</protein>
<keyword evidence="1" id="KW-0028">Amino-acid biosynthesis</keyword>
<name>A0A381Z1D2_9ZZZZ</name>
<evidence type="ECO:0000256" key="1">
    <source>
        <dbReference type="ARBA" id="ARBA00022605"/>
    </source>
</evidence>
<sequence length="175" mass="19792">VNIVMLGYRGTGKSVISKLLSEKLRMKLYKIDKMVSELAGKSIPEIVEQDGWDSFRKLESEVVAEVSNKAKNSIIDCGGGVVLSDANMVNLKREGVCILLTASLETIIKRIRHDKNRPSLESGLSFEEEQRKIIAERESRYRIAADFICDTSQRRPRETAEKITEFLSTKGWVEK</sequence>
<dbReference type="CDD" id="cd00464">
    <property type="entry name" value="SK"/>
    <property type="match status" value="1"/>
</dbReference>
<keyword evidence="5" id="KW-0067">ATP-binding</keyword>
<gene>
    <name evidence="7" type="ORF">METZ01_LOCUS135942</name>
</gene>
<dbReference type="InterPro" id="IPR031322">
    <property type="entry name" value="Shikimate/glucono_kinase"/>
</dbReference>
<dbReference type="InterPro" id="IPR000623">
    <property type="entry name" value="Shikimate_kinase/TSH1"/>
</dbReference>
<evidence type="ECO:0000256" key="4">
    <source>
        <dbReference type="ARBA" id="ARBA00022777"/>
    </source>
</evidence>
<keyword evidence="4" id="KW-0418">Kinase</keyword>
<dbReference type="GO" id="GO:0005524">
    <property type="term" value="F:ATP binding"/>
    <property type="evidence" value="ECO:0007669"/>
    <property type="project" value="UniProtKB-KW"/>
</dbReference>
<proteinExistence type="inferred from homology"/>
<dbReference type="PRINTS" id="PR01100">
    <property type="entry name" value="SHIKIMTKNASE"/>
</dbReference>
<dbReference type="PANTHER" id="PTHR21087:SF16">
    <property type="entry name" value="SHIKIMATE KINASE 1, CHLOROPLASTIC"/>
    <property type="match status" value="1"/>
</dbReference>
<dbReference type="InterPro" id="IPR027417">
    <property type="entry name" value="P-loop_NTPase"/>
</dbReference>
<evidence type="ECO:0000256" key="3">
    <source>
        <dbReference type="ARBA" id="ARBA00022741"/>
    </source>
</evidence>
<keyword evidence="3" id="KW-0547">Nucleotide-binding</keyword>
<dbReference type="Pfam" id="PF01202">
    <property type="entry name" value="SKI"/>
    <property type="match status" value="1"/>
</dbReference>
<dbReference type="GO" id="GO:0008652">
    <property type="term" value="P:amino acid biosynthetic process"/>
    <property type="evidence" value="ECO:0007669"/>
    <property type="project" value="UniProtKB-KW"/>
</dbReference>
<keyword evidence="6" id="KW-0057">Aromatic amino acid biosynthesis</keyword>
<keyword evidence="2" id="KW-0808">Transferase</keyword>
<dbReference type="Gene3D" id="3.40.50.300">
    <property type="entry name" value="P-loop containing nucleotide triphosphate hydrolases"/>
    <property type="match status" value="1"/>
</dbReference>
<dbReference type="PANTHER" id="PTHR21087">
    <property type="entry name" value="SHIKIMATE KINASE"/>
    <property type="match status" value="1"/>
</dbReference>
<dbReference type="GO" id="GO:0009073">
    <property type="term" value="P:aromatic amino acid family biosynthetic process"/>
    <property type="evidence" value="ECO:0007669"/>
    <property type="project" value="UniProtKB-KW"/>
</dbReference>
<organism evidence="7">
    <name type="scientific">marine metagenome</name>
    <dbReference type="NCBI Taxonomy" id="408172"/>
    <lineage>
        <taxon>unclassified sequences</taxon>
        <taxon>metagenomes</taxon>
        <taxon>ecological metagenomes</taxon>
    </lineage>
</organism>
<reference evidence="7" key="1">
    <citation type="submission" date="2018-05" db="EMBL/GenBank/DDBJ databases">
        <authorList>
            <person name="Lanie J.A."/>
            <person name="Ng W.-L."/>
            <person name="Kazmierczak K.M."/>
            <person name="Andrzejewski T.M."/>
            <person name="Davidsen T.M."/>
            <person name="Wayne K.J."/>
            <person name="Tettelin H."/>
            <person name="Glass J.I."/>
            <person name="Rusch D."/>
            <person name="Podicherti R."/>
            <person name="Tsui H.-C.T."/>
            <person name="Winkler M.E."/>
        </authorList>
    </citation>
    <scope>NUCLEOTIDE SEQUENCE</scope>
</reference>
<evidence type="ECO:0000256" key="6">
    <source>
        <dbReference type="ARBA" id="ARBA00023141"/>
    </source>
</evidence>
<evidence type="ECO:0000256" key="5">
    <source>
        <dbReference type="ARBA" id="ARBA00022840"/>
    </source>
</evidence>
<evidence type="ECO:0000313" key="7">
    <source>
        <dbReference type="EMBL" id="SVA83088.1"/>
    </source>
</evidence>
<evidence type="ECO:0000256" key="2">
    <source>
        <dbReference type="ARBA" id="ARBA00022679"/>
    </source>
</evidence>
<accession>A0A381Z1D2</accession>